<evidence type="ECO:0000313" key="3">
    <source>
        <dbReference type="EMBL" id="CAE0766790.1"/>
    </source>
</evidence>
<protein>
    <submittedName>
        <fullName evidence="4">Uncharacterized protein</fullName>
    </submittedName>
</protein>
<evidence type="ECO:0000256" key="2">
    <source>
        <dbReference type="SAM" id="SignalP"/>
    </source>
</evidence>
<dbReference type="PANTHER" id="PTHR36009:SF3">
    <property type="entry name" value="TRANSMEMBRANE PROTEIN"/>
    <property type="match status" value="1"/>
</dbReference>
<dbReference type="EMBL" id="HBIZ01030466">
    <property type="protein sequence ID" value="CAE0766797.1"/>
    <property type="molecule type" value="Transcribed_RNA"/>
</dbReference>
<keyword evidence="1" id="KW-0812">Transmembrane</keyword>
<keyword evidence="2" id="KW-0732">Signal</keyword>
<keyword evidence="1" id="KW-0472">Membrane</keyword>
<feature type="chain" id="PRO_5036393573" evidence="2">
    <location>
        <begin position="21"/>
        <end position="395"/>
    </location>
</feature>
<dbReference type="EMBL" id="HBIZ01030462">
    <property type="protein sequence ID" value="CAE0766793.1"/>
    <property type="molecule type" value="Transcribed_RNA"/>
</dbReference>
<gene>
    <name evidence="3" type="ORF">PCAR00345_LOCUS19402</name>
    <name evidence="4" type="ORF">PCAR00345_LOCUS19405</name>
    <name evidence="5" type="ORF">PCAR00345_LOCUS19409</name>
</gene>
<feature type="transmembrane region" description="Helical" evidence="1">
    <location>
        <begin position="183"/>
        <end position="203"/>
    </location>
</feature>
<evidence type="ECO:0000313" key="5">
    <source>
        <dbReference type="EMBL" id="CAE0766797.1"/>
    </source>
</evidence>
<feature type="transmembrane region" description="Helical" evidence="1">
    <location>
        <begin position="103"/>
        <end position="122"/>
    </location>
</feature>
<reference evidence="4" key="1">
    <citation type="submission" date="2021-01" db="EMBL/GenBank/DDBJ databases">
        <authorList>
            <person name="Corre E."/>
            <person name="Pelletier E."/>
            <person name="Niang G."/>
            <person name="Scheremetjew M."/>
            <person name="Finn R."/>
            <person name="Kale V."/>
            <person name="Holt S."/>
            <person name="Cochrane G."/>
            <person name="Meng A."/>
            <person name="Brown T."/>
            <person name="Cohen L."/>
        </authorList>
    </citation>
    <scope>NUCLEOTIDE SEQUENCE</scope>
    <source>
        <strain evidence="4">CCMP645</strain>
    </source>
</reference>
<keyword evidence="1" id="KW-1133">Transmembrane helix</keyword>
<name>A0A6S9WSJ4_CHRCT</name>
<evidence type="ECO:0000313" key="4">
    <source>
        <dbReference type="EMBL" id="CAE0766793.1"/>
    </source>
</evidence>
<dbReference type="EMBL" id="HBIZ01030459">
    <property type="protein sequence ID" value="CAE0766790.1"/>
    <property type="molecule type" value="Transcribed_RNA"/>
</dbReference>
<feature type="transmembrane region" description="Helical" evidence="1">
    <location>
        <begin position="150"/>
        <end position="171"/>
    </location>
</feature>
<dbReference type="AlphaFoldDB" id="A0A6S9WSJ4"/>
<feature type="signal peptide" evidence="2">
    <location>
        <begin position="1"/>
        <end position="20"/>
    </location>
</feature>
<proteinExistence type="predicted"/>
<feature type="transmembrane region" description="Helical" evidence="1">
    <location>
        <begin position="227"/>
        <end position="245"/>
    </location>
</feature>
<accession>A0A6S9WSJ4</accession>
<organism evidence="4">
    <name type="scientific">Chrysotila carterae</name>
    <name type="common">Marine alga</name>
    <name type="synonym">Syracosphaera carterae</name>
    <dbReference type="NCBI Taxonomy" id="13221"/>
    <lineage>
        <taxon>Eukaryota</taxon>
        <taxon>Haptista</taxon>
        <taxon>Haptophyta</taxon>
        <taxon>Prymnesiophyceae</taxon>
        <taxon>Isochrysidales</taxon>
        <taxon>Isochrysidaceae</taxon>
        <taxon>Chrysotila</taxon>
    </lineage>
</organism>
<evidence type="ECO:0000256" key="1">
    <source>
        <dbReference type="SAM" id="Phobius"/>
    </source>
</evidence>
<dbReference type="PANTHER" id="PTHR36009">
    <property type="match status" value="1"/>
</dbReference>
<sequence length="395" mass="42838">MAPMHSLLLAALALVHDGLCSSTANMAPLGIRTGFSHIAAAPGTTDATPVLRSSGDKMALLQTAMLQPASLRRAPASSLRAATFMRASVDSEGEMVPSWKSPARIGIALVWLLFISYAFIFAPNSPESAARDQEIILQFFDSARMFDINAYFFCTFNSLGVLPAVYAALLLPGAEEQRPLPALPFVGSSIALGYFGIAPYLVFRQPRTEVTQQSFGGLLARVLESRLYAAPLVAAAIALAARAIGSADDPAVLDEFVNIFQTSQLAHISTIDLVILSSIIWEPMCARATFAHNPSLLRWHDSIEKLMHVDKRVRAEARSSRRYARRLCYMHLQQSYPPPEWTLFALIGTEGIVAPALAHSPRSSLCLVLAAFTLLSYPFLVGARASEHVVARAAR</sequence>